<accession>A0A858SXN6</accession>
<protein>
    <submittedName>
        <fullName evidence="2">SDR family oxidoreductase</fullName>
    </submittedName>
</protein>
<dbReference type="InterPro" id="IPR036291">
    <property type="entry name" value="NAD(P)-bd_dom_sf"/>
</dbReference>
<comment type="similarity">
    <text evidence="1">Belongs to the short-chain dehydrogenases/reductases (SDR) family.</text>
</comment>
<dbReference type="PRINTS" id="PR00080">
    <property type="entry name" value="SDRFAMILY"/>
</dbReference>
<dbReference type="InterPro" id="IPR050259">
    <property type="entry name" value="SDR"/>
</dbReference>
<dbReference type="KEGG" id="rpon:G3256_10930"/>
<evidence type="ECO:0000256" key="1">
    <source>
        <dbReference type="ARBA" id="ARBA00006484"/>
    </source>
</evidence>
<keyword evidence="3" id="KW-1185">Reference proteome</keyword>
<name>A0A858SXN6_9RHOB</name>
<dbReference type="InterPro" id="IPR020904">
    <property type="entry name" value="Sc_DH/Rdtase_CS"/>
</dbReference>
<dbReference type="SUPFAM" id="SSF51735">
    <property type="entry name" value="NAD(P)-binding Rossmann-fold domains"/>
    <property type="match status" value="1"/>
</dbReference>
<dbReference type="NCBIfam" id="NF009466">
    <property type="entry name" value="PRK12826.1-2"/>
    <property type="match status" value="1"/>
</dbReference>
<gene>
    <name evidence="2" type="ORF">G3256_10930</name>
</gene>
<dbReference type="EMBL" id="CP048788">
    <property type="protein sequence ID" value="QJF51636.1"/>
    <property type="molecule type" value="Genomic_DNA"/>
</dbReference>
<dbReference type="PROSITE" id="PS00061">
    <property type="entry name" value="ADH_SHORT"/>
    <property type="match status" value="1"/>
</dbReference>
<dbReference type="CDD" id="cd05233">
    <property type="entry name" value="SDR_c"/>
    <property type="match status" value="1"/>
</dbReference>
<dbReference type="GO" id="GO:0032787">
    <property type="term" value="P:monocarboxylic acid metabolic process"/>
    <property type="evidence" value="ECO:0007669"/>
    <property type="project" value="UniProtKB-ARBA"/>
</dbReference>
<proteinExistence type="inferred from homology"/>
<dbReference type="Pfam" id="PF13561">
    <property type="entry name" value="adh_short_C2"/>
    <property type="match status" value="1"/>
</dbReference>
<dbReference type="PANTHER" id="PTHR42879">
    <property type="entry name" value="3-OXOACYL-(ACYL-CARRIER-PROTEIN) REDUCTASE"/>
    <property type="match status" value="1"/>
</dbReference>
<sequence>MNDKTPFSLPGLKGQRIVITAGAGGIGLATARLLHSAGAQVAICDVDADALKAAGRALGDCLALQADVSQSEEVDAFFAAAGARMGGLDALINNAGIAGPTGAVEDISEADWRACIDVCLTGQFLCARRAVPLLKAAGGGSIVCMSSAAGKHGYSYRTPYSAAKFGVIGLTQSLAKELGPHNIRVNAILPGLVAGPRIDRVIRDRAEASGVPLEEMTSEYLSKVSLRRMVTSEDVAGTIAFLLSDAGRNLSGQSLGVDGNVEVL</sequence>
<dbReference type="InterPro" id="IPR002347">
    <property type="entry name" value="SDR_fam"/>
</dbReference>
<evidence type="ECO:0000313" key="3">
    <source>
        <dbReference type="Proteomes" id="UP000503308"/>
    </source>
</evidence>
<dbReference type="FunFam" id="3.40.50.720:FF:000084">
    <property type="entry name" value="Short-chain dehydrogenase reductase"/>
    <property type="match status" value="1"/>
</dbReference>
<dbReference type="AlphaFoldDB" id="A0A858SXN6"/>
<dbReference type="Proteomes" id="UP000503308">
    <property type="component" value="Chromosome"/>
</dbReference>
<dbReference type="Gene3D" id="3.40.50.720">
    <property type="entry name" value="NAD(P)-binding Rossmann-like Domain"/>
    <property type="match status" value="1"/>
</dbReference>
<dbReference type="RefSeq" id="WP_169640853.1">
    <property type="nucleotide sequence ID" value="NZ_CP048788.1"/>
</dbReference>
<reference evidence="2 3" key="1">
    <citation type="submission" date="2020-02" db="EMBL/GenBank/DDBJ databases">
        <title>Genome sequence of Roseobacter ponti.</title>
        <authorList>
            <person name="Hollensteiner J."/>
            <person name="Schneider D."/>
            <person name="Poehlein A."/>
            <person name="Daniel R."/>
        </authorList>
    </citation>
    <scope>NUCLEOTIDE SEQUENCE [LARGE SCALE GENOMIC DNA]</scope>
    <source>
        <strain evidence="2 3">DSM 106830</strain>
    </source>
</reference>
<organism evidence="2 3">
    <name type="scientific">Roseobacter ponti</name>
    <dbReference type="NCBI Taxonomy" id="1891787"/>
    <lineage>
        <taxon>Bacteria</taxon>
        <taxon>Pseudomonadati</taxon>
        <taxon>Pseudomonadota</taxon>
        <taxon>Alphaproteobacteria</taxon>
        <taxon>Rhodobacterales</taxon>
        <taxon>Roseobacteraceae</taxon>
        <taxon>Roseobacter</taxon>
    </lineage>
</organism>
<dbReference type="PANTHER" id="PTHR42879:SF2">
    <property type="entry name" value="3-OXOACYL-[ACYL-CARRIER-PROTEIN] REDUCTASE FABG"/>
    <property type="match status" value="1"/>
</dbReference>
<evidence type="ECO:0000313" key="2">
    <source>
        <dbReference type="EMBL" id="QJF51636.1"/>
    </source>
</evidence>
<dbReference type="PRINTS" id="PR00081">
    <property type="entry name" value="GDHRDH"/>
</dbReference>